<keyword evidence="2" id="KW-1185">Reference proteome</keyword>
<accession>A0ABP3ITW4</accession>
<gene>
    <name evidence="1" type="ORF">GCM10010357_54880</name>
</gene>
<organism evidence="1 2">
    <name type="scientific">Streptomyces luteireticuli</name>
    <dbReference type="NCBI Taxonomy" id="173858"/>
    <lineage>
        <taxon>Bacteria</taxon>
        <taxon>Bacillati</taxon>
        <taxon>Actinomycetota</taxon>
        <taxon>Actinomycetes</taxon>
        <taxon>Kitasatosporales</taxon>
        <taxon>Streptomycetaceae</taxon>
        <taxon>Streptomyces</taxon>
    </lineage>
</organism>
<evidence type="ECO:0000313" key="1">
    <source>
        <dbReference type="EMBL" id="GAA0426354.1"/>
    </source>
</evidence>
<dbReference type="EMBL" id="BAAABX010000057">
    <property type="protein sequence ID" value="GAA0426354.1"/>
    <property type="molecule type" value="Genomic_DNA"/>
</dbReference>
<protein>
    <submittedName>
        <fullName evidence="1">Uncharacterized protein</fullName>
    </submittedName>
</protein>
<evidence type="ECO:0000313" key="2">
    <source>
        <dbReference type="Proteomes" id="UP001500879"/>
    </source>
</evidence>
<sequence length="94" mass="10264">MSDRTRTIESICEALGSPTLSQRFLGEINRAPAHELLTVFAKWQRVATDVSAAVDRGRVLGEKETATGRVPGEWVDVTDRVQEEAAAARRRGAA</sequence>
<dbReference type="Proteomes" id="UP001500879">
    <property type="component" value="Unassembled WGS sequence"/>
</dbReference>
<comment type="caution">
    <text evidence="1">The sequence shown here is derived from an EMBL/GenBank/DDBJ whole genome shotgun (WGS) entry which is preliminary data.</text>
</comment>
<reference evidence="2" key="1">
    <citation type="journal article" date="2019" name="Int. J. Syst. Evol. Microbiol.">
        <title>The Global Catalogue of Microorganisms (GCM) 10K type strain sequencing project: providing services to taxonomists for standard genome sequencing and annotation.</title>
        <authorList>
            <consortium name="The Broad Institute Genomics Platform"/>
            <consortium name="The Broad Institute Genome Sequencing Center for Infectious Disease"/>
            <person name="Wu L."/>
            <person name="Ma J."/>
        </authorList>
    </citation>
    <scope>NUCLEOTIDE SEQUENCE [LARGE SCALE GENOMIC DNA]</scope>
    <source>
        <strain evidence="2">JCM 4788</strain>
    </source>
</reference>
<name>A0ABP3ITW4_9ACTN</name>
<proteinExistence type="predicted"/>
<dbReference type="RefSeq" id="WP_344029819.1">
    <property type="nucleotide sequence ID" value="NZ_BAAABX010000057.1"/>
</dbReference>